<keyword evidence="3" id="KW-1185">Reference proteome</keyword>
<gene>
    <name evidence="2" type="ORF">QTN89_29450</name>
</gene>
<keyword evidence="1" id="KW-1133">Transmembrane helix</keyword>
<reference evidence="2 3" key="1">
    <citation type="submission" date="2023-06" db="EMBL/GenBank/DDBJ databases">
        <title>Roseiconus lacunae JC819 isolated from Gulf of Mannar region, Tamil Nadu.</title>
        <authorList>
            <person name="Pk S."/>
            <person name="Ch S."/>
            <person name="Ch V.R."/>
        </authorList>
    </citation>
    <scope>NUCLEOTIDE SEQUENCE [LARGE SCALE GENOMIC DNA]</scope>
    <source>
        <strain evidence="2 3">JC819</strain>
    </source>
</reference>
<comment type="caution">
    <text evidence="2">The sequence shown here is derived from an EMBL/GenBank/DDBJ whole genome shotgun (WGS) entry which is preliminary data.</text>
</comment>
<dbReference type="RefSeq" id="WP_289167734.1">
    <property type="nucleotide sequence ID" value="NZ_JASZZN010000253.1"/>
</dbReference>
<name>A0ABT7PTE7_9BACT</name>
<evidence type="ECO:0000256" key="1">
    <source>
        <dbReference type="SAM" id="Phobius"/>
    </source>
</evidence>
<keyword evidence="1" id="KW-0812">Transmembrane</keyword>
<feature type="transmembrane region" description="Helical" evidence="1">
    <location>
        <begin position="49"/>
        <end position="72"/>
    </location>
</feature>
<evidence type="ECO:0000313" key="3">
    <source>
        <dbReference type="Proteomes" id="UP001239462"/>
    </source>
</evidence>
<keyword evidence="1" id="KW-0472">Membrane</keyword>
<proteinExistence type="predicted"/>
<feature type="non-terminal residue" evidence="2">
    <location>
        <position position="1"/>
    </location>
</feature>
<accession>A0ABT7PTE7</accession>
<dbReference type="EMBL" id="JASZZN010000253">
    <property type="protein sequence ID" value="MDM4019616.1"/>
    <property type="molecule type" value="Genomic_DNA"/>
</dbReference>
<sequence>AQLGLRLLGVMLVVDGLGAMLGGLIQGLFHAKAYADAGYNVLIDPHSAGWAAGGIPHLVIGVYLTVGGNWILRNVFVSSQLSSSDSFTESTTNSGEP</sequence>
<dbReference type="Proteomes" id="UP001239462">
    <property type="component" value="Unassembled WGS sequence"/>
</dbReference>
<evidence type="ECO:0000313" key="2">
    <source>
        <dbReference type="EMBL" id="MDM4019616.1"/>
    </source>
</evidence>
<feature type="transmembrane region" description="Helical" evidence="1">
    <location>
        <begin position="7"/>
        <end position="29"/>
    </location>
</feature>
<protein>
    <submittedName>
        <fullName evidence="2">Uncharacterized protein</fullName>
    </submittedName>
</protein>
<organism evidence="2 3">
    <name type="scientific">Roseiconus lacunae</name>
    <dbReference type="NCBI Taxonomy" id="2605694"/>
    <lineage>
        <taxon>Bacteria</taxon>
        <taxon>Pseudomonadati</taxon>
        <taxon>Planctomycetota</taxon>
        <taxon>Planctomycetia</taxon>
        <taxon>Pirellulales</taxon>
        <taxon>Pirellulaceae</taxon>
        <taxon>Roseiconus</taxon>
    </lineage>
</organism>